<feature type="compositionally biased region" description="Basic and acidic residues" evidence="1">
    <location>
        <begin position="89"/>
        <end position="100"/>
    </location>
</feature>
<gene>
    <name evidence="2" type="ORF">Nepgr_026665</name>
</gene>
<feature type="region of interest" description="Disordered" evidence="1">
    <location>
        <begin position="1"/>
        <end position="20"/>
    </location>
</feature>
<reference evidence="2" key="1">
    <citation type="submission" date="2023-05" db="EMBL/GenBank/DDBJ databases">
        <title>Nepenthes gracilis genome sequencing.</title>
        <authorList>
            <person name="Fukushima K."/>
        </authorList>
    </citation>
    <scope>NUCLEOTIDE SEQUENCE</scope>
    <source>
        <strain evidence="2">SING2019-196</strain>
    </source>
</reference>
<dbReference type="EMBL" id="BSYO01000028">
    <property type="protein sequence ID" value="GMH24822.1"/>
    <property type="molecule type" value="Genomic_DNA"/>
</dbReference>
<protein>
    <submittedName>
        <fullName evidence="2">Uncharacterized protein</fullName>
    </submittedName>
</protein>
<keyword evidence="3" id="KW-1185">Reference proteome</keyword>
<evidence type="ECO:0000313" key="3">
    <source>
        <dbReference type="Proteomes" id="UP001279734"/>
    </source>
</evidence>
<feature type="compositionally biased region" description="Basic and acidic residues" evidence="1">
    <location>
        <begin position="1"/>
        <end position="12"/>
    </location>
</feature>
<name>A0AAD3Y0L2_NEPGR</name>
<organism evidence="2 3">
    <name type="scientific">Nepenthes gracilis</name>
    <name type="common">Slender pitcher plant</name>
    <dbReference type="NCBI Taxonomy" id="150966"/>
    <lineage>
        <taxon>Eukaryota</taxon>
        <taxon>Viridiplantae</taxon>
        <taxon>Streptophyta</taxon>
        <taxon>Embryophyta</taxon>
        <taxon>Tracheophyta</taxon>
        <taxon>Spermatophyta</taxon>
        <taxon>Magnoliopsida</taxon>
        <taxon>eudicotyledons</taxon>
        <taxon>Gunneridae</taxon>
        <taxon>Pentapetalae</taxon>
        <taxon>Caryophyllales</taxon>
        <taxon>Nepenthaceae</taxon>
        <taxon>Nepenthes</taxon>
    </lineage>
</organism>
<feature type="region of interest" description="Disordered" evidence="1">
    <location>
        <begin position="63"/>
        <end position="100"/>
    </location>
</feature>
<comment type="caution">
    <text evidence="2">The sequence shown here is derived from an EMBL/GenBank/DDBJ whole genome shotgun (WGS) entry which is preliminary data.</text>
</comment>
<proteinExistence type="predicted"/>
<dbReference type="AlphaFoldDB" id="A0AAD3Y0L2"/>
<dbReference type="Proteomes" id="UP001279734">
    <property type="component" value="Unassembled WGS sequence"/>
</dbReference>
<sequence>MNEPSNNKEQHHFGFKKPLSYGRYSNFTITAIHRTAKSPKGSRITSIHIQVIQFSIGDSSTKSIFNNEARPPAMADIKRLPKTPPRMLHHSDDRDQRLAS</sequence>
<evidence type="ECO:0000313" key="2">
    <source>
        <dbReference type="EMBL" id="GMH24822.1"/>
    </source>
</evidence>
<evidence type="ECO:0000256" key="1">
    <source>
        <dbReference type="SAM" id="MobiDB-lite"/>
    </source>
</evidence>
<accession>A0AAD3Y0L2</accession>